<dbReference type="AlphaFoldDB" id="A0A1G9AAM5"/>
<comment type="cofactor">
    <cofactor evidence="1">
        <name>Zn(2+)</name>
        <dbReference type="ChEBI" id="CHEBI:29105"/>
    </cofactor>
</comment>
<comment type="subcellular location">
    <subcellularLocation>
        <location evidence="2">Secreted</location>
    </subcellularLocation>
</comment>
<organism evidence="12 13">
    <name type="scientific">Ferrimonas sediminum</name>
    <dbReference type="NCBI Taxonomy" id="718193"/>
    <lineage>
        <taxon>Bacteria</taxon>
        <taxon>Pseudomonadati</taxon>
        <taxon>Pseudomonadota</taxon>
        <taxon>Gammaproteobacteria</taxon>
        <taxon>Alteromonadales</taxon>
        <taxon>Ferrimonadaceae</taxon>
        <taxon>Ferrimonas</taxon>
    </lineage>
</organism>
<protein>
    <submittedName>
        <fullName evidence="12">Microbial collagenase</fullName>
    </submittedName>
</protein>
<dbReference type="RefSeq" id="WP_245709993.1">
    <property type="nucleotide sequence ID" value="NZ_FNEM01000022.1"/>
</dbReference>
<sequence length="584" mass="65997">MMTLRTLTLSLLTLATLSGCATQAPTPALVDLSLANRGSAEVINDHQLASSITTFSQLVTEPEKHHDALLNQMQYLRAYSYYADIDFIDQPQSDALHSAMETLGHNLNRSTPALIEQWSVLLYRYYAPNGLGRDLGSLPQSQIRLLAEFEQIGSRSVVQDYALWELLRSAGLLLDSVRREFPDSPLKQALLATGLDQALLQFAASDGARRPSGDWPLKNAYWALAQWQLNQPEANWPQLEQAVTQIAVSDVNHRGDAGKDAFTLGFLVNAFYGMEGCTGQFADLCHLPDESEILPIEHQCSDSLFIRTQDLTPRELAQTCNRLTSQESEFHELLATMREPVPGDQNQALKVVVFKNWSQYNAYGQLLYDIGTDNGGMYIEGNSQMPGNQATFYAYRAWWLTSEFKVWNLNHEYVHYLDGRYVKYGDFGHFDSQQVWWAEGMAEYVSKGHDNDKALTLARDYGSDSWPSLEAIFNAEYHDGLDMTYRWSYLVVRYLCEYDRAGLQQLGQALKSDDFDGYLQGLAALAAKHQAAYNHWLQALVDDLPQETLPVGTMGPTPRKQNRYAYRDYLKPEHLALGDSRLHI</sequence>
<dbReference type="Proteomes" id="UP000199527">
    <property type="component" value="Unassembled WGS sequence"/>
</dbReference>
<keyword evidence="3" id="KW-0964">Secreted</keyword>
<keyword evidence="5" id="KW-0479">Metal-binding</keyword>
<evidence type="ECO:0000256" key="7">
    <source>
        <dbReference type="ARBA" id="ARBA00022801"/>
    </source>
</evidence>
<dbReference type="GO" id="GO:0005576">
    <property type="term" value="C:extracellular region"/>
    <property type="evidence" value="ECO:0007669"/>
    <property type="project" value="UniProtKB-SubCell"/>
</dbReference>
<feature type="chain" id="PRO_5011684175" evidence="11">
    <location>
        <begin position="24"/>
        <end position="584"/>
    </location>
</feature>
<reference evidence="13" key="1">
    <citation type="submission" date="2016-10" db="EMBL/GenBank/DDBJ databases">
        <authorList>
            <person name="Varghese N."/>
            <person name="Submissions S."/>
        </authorList>
    </citation>
    <scope>NUCLEOTIDE SEQUENCE [LARGE SCALE GENOMIC DNA]</scope>
    <source>
        <strain evidence="13">DSM 23317</strain>
    </source>
</reference>
<dbReference type="EMBL" id="FNEM01000022">
    <property type="protein sequence ID" value="SDK24313.1"/>
    <property type="molecule type" value="Genomic_DNA"/>
</dbReference>
<keyword evidence="8" id="KW-0862">Zinc</keyword>
<dbReference type="GO" id="GO:0006508">
    <property type="term" value="P:proteolysis"/>
    <property type="evidence" value="ECO:0007669"/>
    <property type="project" value="UniProtKB-KW"/>
</dbReference>
<dbReference type="GO" id="GO:0008270">
    <property type="term" value="F:zinc ion binding"/>
    <property type="evidence" value="ECO:0007669"/>
    <property type="project" value="InterPro"/>
</dbReference>
<keyword evidence="6 11" id="KW-0732">Signal</keyword>
<keyword evidence="9" id="KW-0482">Metalloprotease</keyword>
<dbReference type="PRINTS" id="PR00931">
    <property type="entry name" value="MICOLLPTASE"/>
</dbReference>
<evidence type="ECO:0000256" key="10">
    <source>
        <dbReference type="PIRSR" id="PIRSR602169-1"/>
    </source>
</evidence>
<gene>
    <name evidence="12" type="ORF">SAMN04488540_12251</name>
</gene>
<dbReference type="Gene3D" id="1.10.390.20">
    <property type="match status" value="1"/>
</dbReference>
<evidence type="ECO:0000256" key="11">
    <source>
        <dbReference type="SAM" id="SignalP"/>
    </source>
</evidence>
<dbReference type="PROSITE" id="PS51257">
    <property type="entry name" value="PROKAR_LIPOPROTEIN"/>
    <property type="match status" value="1"/>
</dbReference>
<evidence type="ECO:0000256" key="8">
    <source>
        <dbReference type="ARBA" id="ARBA00022833"/>
    </source>
</evidence>
<evidence type="ECO:0000256" key="1">
    <source>
        <dbReference type="ARBA" id="ARBA00001947"/>
    </source>
</evidence>
<dbReference type="PANTHER" id="PTHR13062:SF9">
    <property type="entry name" value="MICROBIAL COLLAGENASE"/>
    <property type="match status" value="1"/>
</dbReference>
<feature type="signal peptide" evidence="11">
    <location>
        <begin position="1"/>
        <end position="23"/>
    </location>
</feature>
<evidence type="ECO:0000313" key="12">
    <source>
        <dbReference type="EMBL" id="SDK24313.1"/>
    </source>
</evidence>
<evidence type="ECO:0000256" key="5">
    <source>
        <dbReference type="ARBA" id="ARBA00022723"/>
    </source>
</evidence>
<accession>A0A1G9AAM5</accession>
<evidence type="ECO:0000256" key="9">
    <source>
        <dbReference type="ARBA" id="ARBA00023049"/>
    </source>
</evidence>
<dbReference type="InterPro" id="IPR002169">
    <property type="entry name" value="Peptidase_M9A/M9B"/>
</dbReference>
<dbReference type="Gene3D" id="3.40.30.160">
    <property type="entry name" value="Collagenase ColT, N-terminal domain"/>
    <property type="match status" value="1"/>
</dbReference>
<proteinExistence type="predicted"/>
<evidence type="ECO:0000256" key="6">
    <source>
        <dbReference type="ARBA" id="ARBA00022729"/>
    </source>
</evidence>
<feature type="active site" evidence="10">
    <location>
        <position position="412"/>
    </location>
</feature>
<evidence type="ECO:0000313" key="13">
    <source>
        <dbReference type="Proteomes" id="UP000199527"/>
    </source>
</evidence>
<evidence type="ECO:0000256" key="3">
    <source>
        <dbReference type="ARBA" id="ARBA00022525"/>
    </source>
</evidence>
<dbReference type="Pfam" id="PF01752">
    <property type="entry name" value="Peptidase_M9"/>
    <property type="match status" value="1"/>
</dbReference>
<dbReference type="PANTHER" id="PTHR13062">
    <property type="entry name" value="COLLAGENASE"/>
    <property type="match status" value="1"/>
</dbReference>
<name>A0A1G9AAM5_9GAMM</name>
<keyword evidence="13" id="KW-1185">Reference proteome</keyword>
<evidence type="ECO:0000256" key="2">
    <source>
        <dbReference type="ARBA" id="ARBA00004613"/>
    </source>
</evidence>
<keyword evidence="7" id="KW-0378">Hydrolase</keyword>
<keyword evidence="4" id="KW-0645">Protease</keyword>
<dbReference type="GO" id="GO:0004222">
    <property type="term" value="F:metalloendopeptidase activity"/>
    <property type="evidence" value="ECO:0007669"/>
    <property type="project" value="InterPro"/>
</dbReference>
<evidence type="ECO:0000256" key="4">
    <source>
        <dbReference type="ARBA" id="ARBA00022670"/>
    </source>
</evidence>